<feature type="region of interest" description="Disordered" evidence="15">
    <location>
        <begin position="1"/>
        <end position="31"/>
    </location>
</feature>
<dbReference type="GO" id="GO:0005524">
    <property type="term" value="F:ATP binding"/>
    <property type="evidence" value="ECO:0007669"/>
    <property type="project" value="UniProtKB-UniRule"/>
</dbReference>
<keyword evidence="3" id="KW-0808">Transferase</keyword>
<dbReference type="Proteomes" id="UP000095287">
    <property type="component" value="Unplaced"/>
</dbReference>
<evidence type="ECO:0000256" key="11">
    <source>
        <dbReference type="ARBA" id="ARBA00047899"/>
    </source>
</evidence>
<dbReference type="GO" id="GO:0051321">
    <property type="term" value="P:meiotic cell cycle"/>
    <property type="evidence" value="ECO:0007669"/>
    <property type="project" value="TreeGrafter"/>
</dbReference>
<dbReference type="PROSITE" id="PS00107">
    <property type="entry name" value="PROTEIN_KINASE_ATP"/>
    <property type="match status" value="1"/>
</dbReference>
<comment type="catalytic activity">
    <reaction evidence="12">
        <text>L-seryl-[protein] + ATP = O-phospho-L-seryl-[protein] + ADP + H(+)</text>
        <dbReference type="Rhea" id="RHEA:17989"/>
        <dbReference type="Rhea" id="RHEA-COMP:9863"/>
        <dbReference type="Rhea" id="RHEA-COMP:11604"/>
        <dbReference type="ChEBI" id="CHEBI:15378"/>
        <dbReference type="ChEBI" id="CHEBI:29999"/>
        <dbReference type="ChEBI" id="CHEBI:30616"/>
        <dbReference type="ChEBI" id="CHEBI:83421"/>
        <dbReference type="ChEBI" id="CHEBI:456216"/>
        <dbReference type="EC" id="2.7.11.1"/>
    </reaction>
</comment>
<evidence type="ECO:0000256" key="3">
    <source>
        <dbReference type="ARBA" id="ARBA00022679"/>
    </source>
</evidence>
<keyword evidence="8" id="KW-0460">Magnesium</keyword>
<evidence type="ECO:0000256" key="6">
    <source>
        <dbReference type="ARBA" id="ARBA00022777"/>
    </source>
</evidence>
<dbReference type="InterPro" id="IPR008271">
    <property type="entry name" value="Ser/Thr_kinase_AS"/>
</dbReference>
<dbReference type="SUPFAM" id="SSF56112">
    <property type="entry name" value="Protein kinase-like (PK-like)"/>
    <property type="match status" value="1"/>
</dbReference>
<dbReference type="GO" id="GO:0004674">
    <property type="term" value="F:protein serine/threonine kinase activity"/>
    <property type="evidence" value="ECO:0007669"/>
    <property type="project" value="UniProtKB-KW"/>
</dbReference>
<dbReference type="EC" id="2.7.11.1" evidence="1"/>
<dbReference type="PROSITE" id="PS00108">
    <property type="entry name" value="PROTEIN_KINASE_ST"/>
    <property type="match status" value="1"/>
</dbReference>
<evidence type="ECO:0000256" key="4">
    <source>
        <dbReference type="ARBA" id="ARBA00022723"/>
    </source>
</evidence>
<dbReference type="InterPro" id="IPR017441">
    <property type="entry name" value="Protein_kinase_ATP_BS"/>
</dbReference>
<keyword evidence="17" id="KW-1185">Reference proteome</keyword>
<feature type="compositionally biased region" description="Low complexity" evidence="15">
    <location>
        <begin position="375"/>
        <end position="389"/>
    </location>
</feature>
<keyword evidence="9" id="KW-0131">Cell cycle</keyword>
<keyword evidence="7 13" id="KW-0067">ATP-binding</keyword>
<dbReference type="WBParaSite" id="L893_g3383.t1">
    <property type="protein sequence ID" value="L893_g3383.t1"/>
    <property type="gene ID" value="L893_g3383"/>
</dbReference>
<evidence type="ECO:0000256" key="14">
    <source>
        <dbReference type="RuleBase" id="RU000304"/>
    </source>
</evidence>
<evidence type="ECO:0000313" key="17">
    <source>
        <dbReference type="Proteomes" id="UP000095287"/>
    </source>
</evidence>
<keyword evidence="4" id="KW-0479">Metal-binding</keyword>
<dbReference type="GO" id="GO:0110031">
    <property type="term" value="P:negative regulation of G2/MI transition of meiotic cell cycle"/>
    <property type="evidence" value="ECO:0007669"/>
    <property type="project" value="TreeGrafter"/>
</dbReference>
<name>A0A1I8A7P0_9BILA</name>
<dbReference type="GO" id="GO:0046872">
    <property type="term" value="F:metal ion binding"/>
    <property type="evidence" value="ECO:0007669"/>
    <property type="project" value="UniProtKB-KW"/>
</dbReference>
<evidence type="ECO:0000259" key="16">
    <source>
        <dbReference type="PROSITE" id="PS50011"/>
    </source>
</evidence>
<proteinExistence type="inferred from homology"/>
<sequence length="430" mass="49434">MTGSRKRKCRTEGWTSKKRLPSQLPSTPVLSHSNTRPRFAYLRDPFTVLSGGRSTEEVMNNSLYRRSSKITYSKQCFEVKGRLGHGSFGDVFAVRERDTNNLYALKRFNEDRRWSDALREVRNFELLPKHPNLLQLKLAWEEWEEVEEKRIMYVQTELCIGSLDQYIRSFDLSELQVLYIMRDVLKALDALHQRGLIHCDVKPENILISTKGFCMLGDFGLVFDMAKDKAGSDGDSKYLDTAMWGTNMPKPSMDIFSLGLTILELATKEELPKNGELWADLRHGILPENFVPKFTKLSEKLQCTIRRMLESDPSLRPKASELLEESFLEQLDETKRLPFKRLEYISHLLSPPVNKPRRSERLQIQKIINGTVTLPSSFSTPPNSSNSSPVYDSNRKVHQPSTPVRRPVTSVSRIRGRPGIRIRPLFPSSC</sequence>
<evidence type="ECO:0000256" key="7">
    <source>
        <dbReference type="ARBA" id="ARBA00022840"/>
    </source>
</evidence>
<dbReference type="GO" id="GO:0005737">
    <property type="term" value="C:cytoplasm"/>
    <property type="evidence" value="ECO:0007669"/>
    <property type="project" value="TreeGrafter"/>
</dbReference>
<evidence type="ECO:0000256" key="10">
    <source>
        <dbReference type="ARBA" id="ARBA00037982"/>
    </source>
</evidence>
<dbReference type="AlphaFoldDB" id="A0A1I8A7P0"/>
<keyword evidence="2 14" id="KW-0723">Serine/threonine-protein kinase</keyword>
<protein>
    <recommendedName>
        <fullName evidence="1">non-specific serine/threonine protein kinase</fullName>
        <ecNumber evidence="1">2.7.11.1</ecNumber>
    </recommendedName>
</protein>
<dbReference type="InterPro" id="IPR000719">
    <property type="entry name" value="Prot_kinase_dom"/>
</dbReference>
<comment type="similarity">
    <text evidence="10">Belongs to the protein kinase superfamily. Ser/Thr protein kinase family. GCN2 subfamily.</text>
</comment>
<dbReference type="Pfam" id="PF00069">
    <property type="entry name" value="Pkinase"/>
    <property type="match status" value="1"/>
</dbReference>
<keyword evidence="5 13" id="KW-0547">Nucleotide-binding</keyword>
<dbReference type="SMART" id="SM00220">
    <property type="entry name" value="S_TKc"/>
    <property type="match status" value="1"/>
</dbReference>
<feature type="region of interest" description="Disordered" evidence="15">
    <location>
        <begin position="373"/>
        <end position="411"/>
    </location>
</feature>
<evidence type="ECO:0000256" key="1">
    <source>
        <dbReference type="ARBA" id="ARBA00012513"/>
    </source>
</evidence>
<keyword evidence="6" id="KW-0418">Kinase</keyword>
<evidence type="ECO:0000256" key="13">
    <source>
        <dbReference type="PROSITE-ProRule" id="PRU10141"/>
    </source>
</evidence>
<feature type="binding site" evidence="13">
    <location>
        <position position="106"/>
    </location>
    <ligand>
        <name>ATP</name>
        <dbReference type="ChEBI" id="CHEBI:30616"/>
    </ligand>
</feature>
<accession>A0A1I8A7P0</accession>
<dbReference type="PROSITE" id="PS50011">
    <property type="entry name" value="PROTEIN_KINASE_DOM"/>
    <property type="match status" value="1"/>
</dbReference>
<evidence type="ECO:0000256" key="8">
    <source>
        <dbReference type="ARBA" id="ARBA00022842"/>
    </source>
</evidence>
<dbReference type="InterPro" id="IPR011009">
    <property type="entry name" value="Kinase-like_dom_sf"/>
</dbReference>
<evidence type="ECO:0000256" key="9">
    <source>
        <dbReference type="ARBA" id="ARBA00023306"/>
    </source>
</evidence>
<evidence type="ECO:0000256" key="15">
    <source>
        <dbReference type="SAM" id="MobiDB-lite"/>
    </source>
</evidence>
<comment type="catalytic activity">
    <reaction evidence="11">
        <text>L-threonyl-[protein] + ATP = O-phospho-L-threonyl-[protein] + ADP + H(+)</text>
        <dbReference type="Rhea" id="RHEA:46608"/>
        <dbReference type="Rhea" id="RHEA-COMP:11060"/>
        <dbReference type="Rhea" id="RHEA-COMP:11605"/>
        <dbReference type="ChEBI" id="CHEBI:15378"/>
        <dbReference type="ChEBI" id="CHEBI:30013"/>
        <dbReference type="ChEBI" id="CHEBI:30616"/>
        <dbReference type="ChEBI" id="CHEBI:61977"/>
        <dbReference type="ChEBI" id="CHEBI:456216"/>
        <dbReference type="EC" id="2.7.11.1"/>
    </reaction>
</comment>
<dbReference type="Gene3D" id="1.10.510.10">
    <property type="entry name" value="Transferase(Phosphotransferase) domain 1"/>
    <property type="match status" value="1"/>
</dbReference>
<dbReference type="Gene3D" id="3.30.200.20">
    <property type="entry name" value="Phosphorylase Kinase, domain 1"/>
    <property type="match status" value="1"/>
</dbReference>
<organism evidence="17 18">
    <name type="scientific">Steinernema glaseri</name>
    <dbReference type="NCBI Taxonomy" id="37863"/>
    <lineage>
        <taxon>Eukaryota</taxon>
        <taxon>Metazoa</taxon>
        <taxon>Ecdysozoa</taxon>
        <taxon>Nematoda</taxon>
        <taxon>Chromadorea</taxon>
        <taxon>Rhabditida</taxon>
        <taxon>Tylenchina</taxon>
        <taxon>Panagrolaimomorpha</taxon>
        <taxon>Strongyloidoidea</taxon>
        <taxon>Steinernematidae</taxon>
        <taxon>Steinernema</taxon>
    </lineage>
</organism>
<reference evidence="18" key="1">
    <citation type="submission" date="2016-11" db="UniProtKB">
        <authorList>
            <consortium name="WormBaseParasite"/>
        </authorList>
    </citation>
    <scope>IDENTIFICATION</scope>
</reference>
<evidence type="ECO:0000313" key="18">
    <source>
        <dbReference type="WBParaSite" id="L893_g3383.t1"/>
    </source>
</evidence>
<dbReference type="GO" id="GO:0005634">
    <property type="term" value="C:nucleus"/>
    <property type="evidence" value="ECO:0007669"/>
    <property type="project" value="TreeGrafter"/>
</dbReference>
<dbReference type="PANTHER" id="PTHR11042">
    <property type="entry name" value="EUKARYOTIC TRANSLATION INITIATION FACTOR 2-ALPHA KINASE EIF2-ALPHA KINASE -RELATED"/>
    <property type="match status" value="1"/>
</dbReference>
<feature type="domain" description="Protein kinase" evidence="16">
    <location>
        <begin position="77"/>
        <end position="328"/>
    </location>
</feature>
<dbReference type="PANTHER" id="PTHR11042:SF183">
    <property type="entry name" value="MEMBRANE-ASSOCIATED TYROSINE- AND THREONINE-SPECIFIC CDC2-INHIBITORY KINASE"/>
    <property type="match status" value="1"/>
</dbReference>
<dbReference type="InterPro" id="IPR050339">
    <property type="entry name" value="CC_SR_Kinase"/>
</dbReference>
<evidence type="ECO:0000256" key="5">
    <source>
        <dbReference type="ARBA" id="ARBA00022741"/>
    </source>
</evidence>
<evidence type="ECO:0000256" key="12">
    <source>
        <dbReference type="ARBA" id="ARBA00048679"/>
    </source>
</evidence>
<evidence type="ECO:0000256" key="2">
    <source>
        <dbReference type="ARBA" id="ARBA00022527"/>
    </source>
</evidence>